<dbReference type="EMBL" id="CATOUU010000838">
    <property type="protein sequence ID" value="CAI9953404.1"/>
    <property type="molecule type" value="Genomic_DNA"/>
</dbReference>
<evidence type="ECO:0000313" key="3">
    <source>
        <dbReference type="Proteomes" id="UP001642409"/>
    </source>
</evidence>
<evidence type="ECO:0000313" key="1">
    <source>
        <dbReference type="EMBL" id="CAI9953404.1"/>
    </source>
</evidence>
<accession>A0AA86QHS2</accession>
<dbReference type="EMBL" id="CAXDID020000086">
    <property type="protein sequence ID" value="CAL6020709.1"/>
    <property type="molecule type" value="Genomic_DNA"/>
</dbReference>
<proteinExistence type="predicted"/>
<comment type="caution">
    <text evidence="1">The sequence shown here is derived from an EMBL/GenBank/DDBJ whole genome shotgun (WGS) entry which is preliminary data.</text>
</comment>
<gene>
    <name evidence="2" type="ORF">HINF_LOCUS27730</name>
    <name evidence="1" type="ORF">HINF_LOCUS41049</name>
</gene>
<dbReference type="Proteomes" id="UP001642409">
    <property type="component" value="Unassembled WGS sequence"/>
</dbReference>
<sequence>MQLALQIHRDTKQHSIVHFATFCRFDQFHYIWQLKIYRVLHHLNNAEMSVNKYLKYNLMKTLTSKVQFGGTTLQRYYTALLLNIALVVSISVNRIQYTFSGGDTHLYV</sequence>
<reference evidence="2 3" key="2">
    <citation type="submission" date="2024-07" db="EMBL/GenBank/DDBJ databases">
        <authorList>
            <person name="Akdeniz Z."/>
        </authorList>
    </citation>
    <scope>NUCLEOTIDE SEQUENCE [LARGE SCALE GENOMIC DNA]</scope>
</reference>
<evidence type="ECO:0000313" key="2">
    <source>
        <dbReference type="EMBL" id="CAL6020709.1"/>
    </source>
</evidence>
<name>A0AA86QHS2_9EUKA</name>
<reference evidence="1" key="1">
    <citation type="submission" date="2023-06" db="EMBL/GenBank/DDBJ databases">
        <authorList>
            <person name="Kurt Z."/>
        </authorList>
    </citation>
    <scope>NUCLEOTIDE SEQUENCE</scope>
</reference>
<dbReference type="AlphaFoldDB" id="A0AA86QHS2"/>
<keyword evidence="3" id="KW-1185">Reference proteome</keyword>
<organism evidence="1">
    <name type="scientific">Hexamita inflata</name>
    <dbReference type="NCBI Taxonomy" id="28002"/>
    <lineage>
        <taxon>Eukaryota</taxon>
        <taxon>Metamonada</taxon>
        <taxon>Diplomonadida</taxon>
        <taxon>Hexamitidae</taxon>
        <taxon>Hexamitinae</taxon>
        <taxon>Hexamita</taxon>
    </lineage>
</organism>
<protein>
    <submittedName>
        <fullName evidence="2">Hypothetical_protein</fullName>
    </submittedName>
</protein>